<evidence type="ECO:0000313" key="3">
    <source>
        <dbReference type="Proteomes" id="UP000067626"/>
    </source>
</evidence>
<dbReference type="Proteomes" id="UP000067626">
    <property type="component" value="Chromosome"/>
</dbReference>
<dbReference type="Pfam" id="PF09414">
    <property type="entry name" value="RNA_ligase"/>
    <property type="match status" value="1"/>
</dbReference>
<dbReference type="SUPFAM" id="SSF56091">
    <property type="entry name" value="DNA ligase/mRNA capping enzyme, catalytic domain"/>
    <property type="match status" value="1"/>
</dbReference>
<keyword evidence="3" id="KW-1185">Reference proteome</keyword>
<accession>A0A0K1EEH1</accession>
<reference evidence="2 3" key="1">
    <citation type="submission" date="2015-07" db="EMBL/GenBank/DDBJ databases">
        <title>Genome analysis of myxobacterium Chondromyces crocatus Cm c5 reveals a high potential for natural compound synthesis and the genetic basis for the loss of fruiting body formation.</title>
        <authorList>
            <person name="Zaburannyi N."/>
            <person name="Bunk B."/>
            <person name="Maier J."/>
            <person name="Overmann J."/>
            <person name="Mueller R."/>
        </authorList>
    </citation>
    <scope>NUCLEOTIDE SEQUENCE [LARGE SCALE GENOMIC DNA]</scope>
    <source>
        <strain evidence="2 3">Cm c5</strain>
    </source>
</reference>
<dbReference type="InterPro" id="IPR021122">
    <property type="entry name" value="RNA_ligase_dom_REL/Rnl2"/>
</dbReference>
<sequence>MTAHDEFFKFPSTPHIAWLAAGSPRADKVLDLDDAKAMLDGGVIVEEKVDGANLGISVDGSGGFCVQNRGTILGPGAHPQFQPLWGWLAAREERLRAALGTGLILFGEWCFAVHSIRYTRLPDWFLGFDVYDRTAGRFWSTRRRDALLEALGIEGVPRVGAGRFTMEGLVALLGSSGLTEGPLEGVYVRQEDEDWLLDRAKLVRGEFVQSIEEHWRTRKLEKNALAR</sequence>
<dbReference type="PANTHER" id="PTHR43883">
    <property type="entry name" value="SLR0207 PROTEIN"/>
    <property type="match status" value="1"/>
</dbReference>
<dbReference type="PANTHER" id="PTHR43883:SF1">
    <property type="entry name" value="GLUCONOKINASE"/>
    <property type="match status" value="1"/>
</dbReference>
<evidence type="ECO:0000313" key="2">
    <source>
        <dbReference type="EMBL" id="AKT38978.1"/>
    </source>
</evidence>
<name>A0A0K1EEH1_CHOCO</name>
<keyword evidence="2" id="KW-0436">Ligase</keyword>
<dbReference type="AlphaFoldDB" id="A0A0K1EEH1"/>
<dbReference type="OrthoDB" id="255834at2"/>
<protein>
    <submittedName>
        <fullName evidence="2">DNA ligase</fullName>
    </submittedName>
</protein>
<dbReference type="InterPro" id="IPR052732">
    <property type="entry name" value="Cell-binding_unc_protein"/>
</dbReference>
<dbReference type="GO" id="GO:0016874">
    <property type="term" value="F:ligase activity"/>
    <property type="evidence" value="ECO:0007669"/>
    <property type="project" value="UniProtKB-KW"/>
</dbReference>
<dbReference type="RefSeq" id="WP_050431141.1">
    <property type="nucleotide sequence ID" value="NZ_CP012159.1"/>
</dbReference>
<feature type="domain" description="RNA ligase" evidence="1">
    <location>
        <begin position="43"/>
        <end position="202"/>
    </location>
</feature>
<evidence type="ECO:0000259" key="1">
    <source>
        <dbReference type="Pfam" id="PF09414"/>
    </source>
</evidence>
<organism evidence="2 3">
    <name type="scientific">Chondromyces crocatus</name>
    <dbReference type="NCBI Taxonomy" id="52"/>
    <lineage>
        <taxon>Bacteria</taxon>
        <taxon>Pseudomonadati</taxon>
        <taxon>Myxococcota</taxon>
        <taxon>Polyangia</taxon>
        <taxon>Polyangiales</taxon>
        <taxon>Polyangiaceae</taxon>
        <taxon>Chondromyces</taxon>
    </lineage>
</organism>
<dbReference type="KEGG" id="ccro:CMC5_031250"/>
<dbReference type="EMBL" id="CP012159">
    <property type="protein sequence ID" value="AKT38978.1"/>
    <property type="molecule type" value="Genomic_DNA"/>
</dbReference>
<dbReference type="Gene3D" id="3.30.470.30">
    <property type="entry name" value="DNA ligase/mRNA capping enzyme"/>
    <property type="match status" value="1"/>
</dbReference>
<proteinExistence type="predicted"/>
<dbReference type="STRING" id="52.CMC5_031250"/>
<gene>
    <name evidence="2" type="ORF">CMC5_031250</name>
</gene>